<dbReference type="EMBL" id="CP002394">
    <property type="protein sequence ID" value="ADU30195.1"/>
    <property type="molecule type" value="Genomic_DNA"/>
</dbReference>
<dbReference type="HOGENOM" id="CLU_917193_0_0_9"/>
<gene>
    <name evidence="1" type="ordered locus">Bcell_1933</name>
</gene>
<evidence type="ECO:0000313" key="2">
    <source>
        <dbReference type="Proteomes" id="UP000001401"/>
    </source>
</evidence>
<reference evidence="1" key="1">
    <citation type="submission" date="2010-12" db="EMBL/GenBank/DDBJ databases">
        <title>Complete sequence of Bacillus cellulosilyticus DSM 2522.</title>
        <authorList>
            <consortium name="US DOE Joint Genome Institute"/>
            <person name="Lucas S."/>
            <person name="Copeland A."/>
            <person name="Lapidus A."/>
            <person name="Cheng J.-F."/>
            <person name="Bruce D."/>
            <person name="Goodwin L."/>
            <person name="Pitluck S."/>
            <person name="Chertkov O."/>
            <person name="Detter J.C."/>
            <person name="Han C."/>
            <person name="Tapia R."/>
            <person name="Land M."/>
            <person name="Hauser L."/>
            <person name="Jeffries C."/>
            <person name="Kyrpides N."/>
            <person name="Ivanova N."/>
            <person name="Mikhailova N."/>
            <person name="Brumm P."/>
            <person name="Mead D."/>
            <person name="Woyke T."/>
        </authorList>
    </citation>
    <scope>NUCLEOTIDE SEQUENCE [LARGE SCALE GENOMIC DNA]</scope>
    <source>
        <strain evidence="1">DSM 2522</strain>
    </source>
</reference>
<sequence length="307" mass="36268">MSFREAIWDQKWLQPLLPNYLKPLKDPNINNEFTKEFVSEAEEFLSDLASLSELPRLNKTFKRNIKGYLFKVKIKPKKIHVELIDTKKSSSPIRKRIYITTYRKQVKSEKGFGKCVDATIYYQVENKTIVRNIQKHPLFIPIFYKINALDHSISGLPIDELPHLEITDKRESIKSHVDATVDQEFTIKGLLKEYQSLDTLINTKLEEIDSALKQCIEDINLLDIEEKHHLKRLVNHDLPQLLETYASLSKDQRLDSYDDVMTSLHSMRTYIETQTNHLKNTRMDRMQQLIRLNQIRYEIPLNRNNEQ</sequence>
<keyword evidence="2" id="KW-1185">Reference proteome</keyword>
<dbReference type="STRING" id="649639.Bcell_1933"/>
<dbReference type="KEGG" id="bco:Bcell_1933"/>
<proteinExistence type="predicted"/>
<dbReference type="OrthoDB" id="2921822at2"/>
<organism evidence="1 2">
    <name type="scientific">Evansella cellulosilytica (strain ATCC 21833 / DSM 2522 / FERM P-1141 / JCM 9156 / N-4)</name>
    <name type="common">Bacillus cellulosilyticus</name>
    <dbReference type="NCBI Taxonomy" id="649639"/>
    <lineage>
        <taxon>Bacteria</taxon>
        <taxon>Bacillati</taxon>
        <taxon>Bacillota</taxon>
        <taxon>Bacilli</taxon>
        <taxon>Bacillales</taxon>
        <taxon>Bacillaceae</taxon>
        <taxon>Evansella</taxon>
    </lineage>
</organism>
<protein>
    <submittedName>
        <fullName evidence="1">Uncharacterized protein</fullName>
    </submittedName>
</protein>
<accession>E6U079</accession>
<evidence type="ECO:0000313" key="1">
    <source>
        <dbReference type="EMBL" id="ADU30195.1"/>
    </source>
</evidence>
<dbReference type="AlphaFoldDB" id="E6U079"/>
<dbReference type="RefSeq" id="WP_013488531.1">
    <property type="nucleotide sequence ID" value="NC_014829.1"/>
</dbReference>
<dbReference type="Proteomes" id="UP000001401">
    <property type="component" value="Chromosome"/>
</dbReference>
<dbReference type="eggNOG" id="ENOG5033URX">
    <property type="taxonomic scope" value="Bacteria"/>
</dbReference>
<name>E6U079_EVAC2</name>